<protein>
    <recommendedName>
        <fullName evidence="3">Photosynthesis system II assembly factor Ycf48/Hcf136-like domain-containing protein</fullName>
    </recommendedName>
</protein>
<evidence type="ECO:0000313" key="5">
    <source>
        <dbReference type="Proteomes" id="UP001501153"/>
    </source>
</evidence>
<dbReference type="InterPro" id="IPR015943">
    <property type="entry name" value="WD40/YVTN_repeat-like_dom_sf"/>
</dbReference>
<comment type="caution">
    <text evidence="4">The sequence shown here is derived from an EMBL/GenBank/DDBJ whole genome shotgun (WGS) entry which is preliminary data.</text>
</comment>
<keyword evidence="5" id="KW-1185">Reference proteome</keyword>
<keyword evidence="2" id="KW-0604">Photosystem II</keyword>
<dbReference type="InterPro" id="IPR028203">
    <property type="entry name" value="PSII_CF48-like_dom"/>
</dbReference>
<feature type="domain" description="Photosynthesis system II assembly factor Ycf48/Hcf136-like" evidence="3">
    <location>
        <begin position="31"/>
        <end position="122"/>
    </location>
</feature>
<evidence type="ECO:0000259" key="3">
    <source>
        <dbReference type="Pfam" id="PF14870"/>
    </source>
</evidence>
<keyword evidence="1" id="KW-0602">Photosynthesis</keyword>
<dbReference type="RefSeq" id="WP_345237492.1">
    <property type="nucleotide sequence ID" value="NZ_BAABGZ010000074.1"/>
</dbReference>
<name>A0ABP8IPQ5_9BACT</name>
<proteinExistence type="predicted"/>
<dbReference type="SUPFAM" id="SSF110296">
    <property type="entry name" value="Oligoxyloglucan reducing end-specific cellobiohydrolase"/>
    <property type="match status" value="1"/>
</dbReference>
<dbReference type="EMBL" id="BAABGZ010000074">
    <property type="protein sequence ID" value="GAA4365544.1"/>
    <property type="molecule type" value="Genomic_DNA"/>
</dbReference>
<evidence type="ECO:0000313" key="4">
    <source>
        <dbReference type="EMBL" id="GAA4365544.1"/>
    </source>
</evidence>
<dbReference type="PANTHER" id="PTHR47199:SF2">
    <property type="entry name" value="PHOTOSYSTEM II STABILITY_ASSEMBLY FACTOR HCF136, CHLOROPLASTIC"/>
    <property type="match status" value="1"/>
</dbReference>
<evidence type="ECO:0000256" key="1">
    <source>
        <dbReference type="ARBA" id="ARBA00022531"/>
    </source>
</evidence>
<reference evidence="5" key="1">
    <citation type="journal article" date="2019" name="Int. J. Syst. Evol. Microbiol.">
        <title>The Global Catalogue of Microorganisms (GCM) 10K type strain sequencing project: providing services to taxonomists for standard genome sequencing and annotation.</title>
        <authorList>
            <consortium name="The Broad Institute Genomics Platform"/>
            <consortium name="The Broad Institute Genome Sequencing Center for Infectious Disease"/>
            <person name="Wu L."/>
            <person name="Ma J."/>
        </authorList>
    </citation>
    <scope>NUCLEOTIDE SEQUENCE [LARGE SCALE GENOMIC DNA]</scope>
    <source>
        <strain evidence="5">JCM 17923</strain>
    </source>
</reference>
<dbReference type="PANTHER" id="PTHR47199">
    <property type="entry name" value="PHOTOSYSTEM II STABILITY/ASSEMBLY FACTOR HCF136, CHLOROPLASTIC"/>
    <property type="match status" value="1"/>
</dbReference>
<organism evidence="4 5">
    <name type="scientific">Hymenobacter saemangeumensis</name>
    <dbReference type="NCBI Taxonomy" id="1084522"/>
    <lineage>
        <taxon>Bacteria</taxon>
        <taxon>Pseudomonadati</taxon>
        <taxon>Bacteroidota</taxon>
        <taxon>Cytophagia</taxon>
        <taxon>Cytophagales</taxon>
        <taxon>Hymenobacteraceae</taxon>
        <taxon>Hymenobacter</taxon>
    </lineage>
</organism>
<evidence type="ECO:0000256" key="2">
    <source>
        <dbReference type="ARBA" id="ARBA00023276"/>
    </source>
</evidence>
<dbReference type="PROSITE" id="PS51257">
    <property type="entry name" value="PROKAR_LIPOPROTEIN"/>
    <property type="match status" value="1"/>
</dbReference>
<sequence>MKHLSFCILSILGLGLAACSEEKYVLDVYSTMRYDVLRLPTAADTMALQTVDFATTRDGFVGGDNGALFATADGGQTWTRRSSPTTGTIYKLLFTSATAGWAGTGSGLFRTSNGGQTWQYVPTYNVFGSTGDAIYDLQFVTPQVGYAVGSSGSINKTTNGGSTWTPVQFRRDKAYTFRAVSFTSPDSGSVVGANYSHWCTTNGGSTWTWLDQSTGTPNSTIYDVLRFNDQTYLQAGPRGFEAFETSQSYAYTPDERYGFTIYGLASAGRKGPAIAVGQRSIIRRHPEFSTSQHTPWVYVHAPDGTSYKATYIAADFADPTTFYAVGTRGIVHRFHYQ</sequence>
<dbReference type="Pfam" id="PF14870">
    <property type="entry name" value="PSII_BNR"/>
    <property type="match status" value="2"/>
</dbReference>
<feature type="domain" description="Photosynthesis system II assembly factor Ycf48/Hcf136-like" evidence="3">
    <location>
        <begin position="131"/>
        <end position="217"/>
    </location>
</feature>
<dbReference type="Gene3D" id="2.130.10.10">
    <property type="entry name" value="YVTN repeat-like/Quinoprotein amine dehydrogenase"/>
    <property type="match status" value="2"/>
</dbReference>
<gene>
    <name evidence="4" type="ORF">GCM10023185_35870</name>
</gene>
<accession>A0ABP8IPQ5</accession>
<dbReference type="Proteomes" id="UP001501153">
    <property type="component" value="Unassembled WGS sequence"/>
</dbReference>